<protein>
    <submittedName>
        <fullName evidence="1">Uncharacterized protein</fullName>
    </submittedName>
</protein>
<comment type="caution">
    <text evidence="1">The sequence shown here is derived from an EMBL/GenBank/DDBJ whole genome shotgun (WGS) entry which is preliminary data.</text>
</comment>
<dbReference type="AlphaFoldDB" id="A0A8H8XF87"/>
<dbReference type="EMBL" id="CAESAQ020000076">
    <property type="protein sequence ID" value="CAB5503021.1"/>
    <property type="molecule type" value="Genomic_DNA"/>
</dbReference>
<keyword evidence="2" id="KW-1185">Reference proteome</keyword>
<name>A0A8H8XF87_9GAMM</name>
<reference evidence="1 2" key="1">
    <citation type="submission" date="2020-05" db="EMBL/GenBank/DDBJ databases">
        <authorList>
            <person name="Petersen J."/>
            <person name="Sayavedra L."/>
        </authorList>
    </citation>
    <scope>NUCLEOTIDE SEQUENCE [LARGE SCALE GENOMIC DNA]</scope>
    <source>
        <strain evidence="1">B thermophilus SOXS</strain>
    </source>
</reference>
<gene>
    <name evidence="1" type="ORF">THERMOS_1713</name>
</gene>
<evidence type="ECO:0000313" key="2">
    <source>
        <dbReference type="Proteomes" id="UP000643672"/>
    </source>
</evidence>
<evidence type="ECO:0000313" key="1">
    <source>
        <dbReference type="EMBL" id="CAB5503021.1"/>
    </source>
</evidence>
<organism evidence="1 2">
    <name type="scientific">Bathymodiolus thermophilus thioautotrophic gill symbiont</name>
    <dbReference type="NCBI Taxonomy" id="2360"/>
    <lineage>
        <taxon>Bacteria</taxon>
        <taxon>Pseudomonadati</taxon>
        <taxon>Pseudomonadota</taxon>
        <taxon>Gammaproteobacteria</taxon>
        <taxon>sulfur-oxidizing symbionts</taxon>
    </lineage>
</organism>
<dbReference type="Proteomes" id="UP000643672">
    <property type="component" value="Unassembled WGS sequence"/>
</dbReference>
<accession>A0A8H8XF87</accession>
<sequence>MQSRGGLFENTENKVTVFFFDRLGQVEYYTFNVKSSS</sequence>
<proteinExistence type="predicted"/>